<protein>
    <recommendedName>
        <fullName evidence="6">DUF3944 domain-containing protein</fullName>
    </recommendedName>
</protein>
<dbReference type="InterPro" id="IPR021150">
    <property type="entry name" value="Ubiq_cyt_c_chap"/>
</dbReference>
<evidence type="ECO:0000313" key="4">
    <source>
        <dbReference type="EMBL" id="OAI21778.1"/>
    </source>
</evidence>
<evidence type="ECO:0000259" key="3">
    <source>
        <dbReference type="Pfam" id="PF13099"/>
    </source>
</evidence>
<proteinExistence type="inferred from homology"/>
<gene>
    <name evidence="4" type="ORF">A1356_20400</name>
</gene>
<dbReference type="InterPro" id="IPR025217">
    <property type="entry name" value="DUF3944"/>
</dbReference>
<feature type="domain" description="Ubiquinol-cytochrome c chaperone" evidence="2">
    <location>
        <begin position="54"/>
        <end position="227"/>
    </location>
</feature>
<dbReference type="Pfam" id="PF13099">
    <property type="entry name" value="DUF3944"/>
    <property type="match status" value="1"/>
</dbReference>
<keyword evidence="5" id="KW-1185">Reference proteome</keyword>
<accession>A0AA91D8S1</accession>
<dbReference type="AlphaFoldDB" id="A0AA91D8S1"/>
<dbReference type="Pfam" id="PF03981">
    <property type="entry name" value="Ubiq_cyt_C_chap"/>
    <property type="match status" value="1"/>
</dbReference>
<sequence length="251" mass="27744">MAYRYDNDLEFLSTISSEDLNDLVYCLTHNKDGSSRITEELTGYDLYKKHCPDHQKYWELIAAEIQCFGANTLATIFRGGKGVVYREVLMDVCDKMKVNYNKESTTEKIENNLLLKILTDALESMSPEELKKLAEAVGIENVSAMNAEAFVALFQAVFRAGGFKSYQLTLIIVNAVLKALIGRGLSFAGNAALTRTMAILTGPIGWAITGVWTAIDIASPAYRVTIPAVIQIAALRQKHLYSKQVGEISFG</sequence>
<organism evidence="4 5">
    <name type="scientific">Methylomonas koyamae</name>
    <dbReference type="NCBI Taxonomy" id="702114"/>
    <lineage>
        <taxon>Bacteria</taxon>
        <taxon>Pseudomonadati</taxon>
        <taxon>Pseudomonadota</taxon>
        <taxon>Gammaproteobacteria</taxon>
        <taxon>Methylococcales</taxon>
        <taxon>Methylococcaceae</taxon>
        <taxon>Methylomonas</taxon>
    </lineage>
</organism>
<evidence type="ECO:0008006" key="6">
    <source>
        <dbReference type="Google" id="ProtNLM"/>
    </source>
</evidence>
<evidence type="ECO:0000313" key="5">
    <source>
        <dbReference type="Proteomes" id="UP000077734"/>
    </source>
</evidence>
<dbReference type="Proteomes" id="UP000077734">
    <property type="component" value="Unassembled WGS sequence"/>
</dbReference>
<evidence type="ECO:0000259" key="2">
    <source>
        <dbReference type="Pfam" id="PF03981"/>
    </source>
</evidence>
<dbReference type="EMBL" id="LUUL01000135">
    <property type="protein sequence ID" value="OAI21778.1"/>
    <property type="molecule type" value="Genomic_DNA"/>
</dbReference>
<comment type="caution">
    <text evidence="4">The sequence shown here is derived from an EMBL/GenBank/DDBJ whole genome shotgun (WGS) entry which is preliminary data.</text>
</comment>
<comment type="similarity">
    <text evidence="1">Belongs to the UPF0174 family.</text>
</comment>
<name>A0AA91D8S1_9GAMM</name>
<dbReference type="RefSeq" id="WP_064023725.1">
    <property type="nucleotide sequence ID" value="NZ_LUUL01000135.1"/>
</dbReference>
<feature type="domain" description="DUF3944" evidence="3">
    <location>
        <begin position="3"/>
        <end position="36"/>
    </location>
</feature>
<reference evidence="4 5" key="1">
    <citation type="submission" date="2016-03" db="EMBL/GenBank/DDBJ databases">
        <authorList>
            <person name="Heylen K."/>
            <person name="De Vos P."/>
            <person name="Vekeman B."/>
        </authorList>
    </citation>
    <scope>NUCLEOTIDE SEQUENCE [LARGE SCALE GENOMIC DNA]</scope>
    <source>
        <strain evidence="4 5">R-49807</strain>
    </source>
</reference>
<evidence type="ECO:0000256" key="1">
    <source>
        <dbReference type="ARBA" id="ARBA00006436"/>
    </source>
</evidence>